<evidence type="ECO:0000313" key="2">
    <source>
        <dbReference type="Proteomes" id="UP001152795"/>
    </source>
</evidence>
<organism evidence="1 2">
    <name type="scientific">Paramuricea clavata</name>
    <name type="common">Red gorgonian</name>
    <name type="synonym">Violescent sea-whip</name>
    <dbReference type="NCBI Taxonomy" id="317549"/>
    <lineage>
        <taxon>Eukaryota</taxon>
        <taxon>Metazoa</taxon>
        <taxon>Cnidaria</taxon>
        <taxon>Anthozoa</taxon>
        <taxon>Octocorallia</taxon>
        <taxon>Malacalcyonacea</taxon>
        <taxon>Plexauridae</taxon>
        <taxon>Paramuricea</taxon>
    </lineage>
</organism>
<accession>A0A7D9ISC6</accession>
<keyword evidence="2" id="KW-1185">Reference proteome</keyword>
<dbReference type="OrthoDB" id="10642493at2759"/>
<evidence type="ECO:0000313" key="1">
    <source>
        <dbReference type="EMBL" id="CAB4012655.1"/>
    </source>
</evidence>
<protein>
    <submittedName>
        <fullName evidence="1">Uncharacterized protein</fullName>
    </submittedName>
</protein>
<sequence>MTRSIGLDEDSAVKQAIDESIQQLGNTEEEEVKNDDPNDLQDESVVIKDHANKMVKGDPRSVVVSKLSIWETAKPYFLRQRFLQRNGFLRVTFAAFEGQEDADTSEGHIIRPNFKALQSSAFSEVGKMLAAMIVQGGELPRIFSHSLCQYIQGGIDNAFPQIDEVADIIVQKSLKKLEEANTQLDVNKCWTECEWKVDIDGLPLKINLNERHMLVNEITKYYVIIRCKSMLD</sequence>
<name>A0A7D9ISC6_PARCT</name>
<dbReference type="Proteomes" id="UP001152795">
    <property type="component" value="Unassembled WGS sequence"/>
</dbReference>
<gene>
    <name evidence="1" type="ORF">PACLA_8A028696</name>
</gene>
<proteinExistence type="predicted"/>
<comment type="caution">
    <text evidence="1">The sequence shown here is derived from an EMBL/GenBank/DDBJ whole genome shotgun (WGS) entry which is preliminary data.</text>
</comment>
<reference evidence="1" key="1">
    <citation type="submission" date="2020-04" db="EMBL/GenBank/DDBJ databases">
        <authorList>
            <person name="Alioto T."/>
            <person name="Alioto T."/>
            <person name="Gomez Garrido J."/>
        </authorList>
    </citation>
    <scope>NUCLEOTIDE SEQUENCE</scope>
    <source>
        <strain evidence="1">A484AB</strain>
    </source>
</reference>
<dbReference type="EMBL" id="CACRXK020007589">
    <property type="protein sequence ID" value="CAB4012655.1"/>
    <property type="molecule type" value="Genomic_DNA"/>
</dbReference>
<dbReference type="AlphaFoldDB" id="A0A7D9ISC6"/>